<dbReference type="InterPro" id="IPR050896">
    <property type="entry name" value="Mito_lipid_metab_GTPase"/>
</dbReference>
<organism evidence="3 4">
    <name type="scientific">Fervidobacterium changbaicum</name>
    <dbReference type="NCBI Taxonomy" id="310769"/>
    <lineage>
        <taxon>Bacteria</taxon>
        <taxon>Thermotogati</taxon>
        <taxon>Thermotogota</taxon>
        <taxon>Thermotogae</taxon>
        <taxon>Thermotogales</taxon>
        <taxon>Fervidobacteriaceae</taxon>
        <taxon>Fervidobacterium</taxon>
    </lineage>
</organism>
<gene>
    <name evidence="3" type="primary">yqeH</name>
    <name evidence="3" type="ORF">CBS1_05510</name>
</gene>
<dbReference type="PANTHER" id="PTHR46434:SF1">
    <property type="entry name" value="GENETIC INTERACTOR OF PROHIBITINS 3, MITOCHONDRIAL"/>
    <property type="match status" value="1"/>
</dbReference>
<feature type="domain" description="NOA1/YqeH-like C-terminal" evidence="2">
    <location>
        <begin position="271"/>
        <end position="361"/>
    </location>
</feature>
<dbReference type="EMBL" id="CP026721">
    <property type="protein sequence ID" value="QAV33230.1"/>
    <property type="molecule type" value="Genomic_DNA"/>
</dbReference>
<dbReference type="GO" id="GO:0005525">
    <property type="term" value="F:GTP binding"/>
    <property type="evidence" value="ECO:0007669"/>
    <property type="project" value="InterPro"/>
</dbReference>
<dbReference type="CDD" id="cd01855">
    <property type="entry name" value="YqeH"/>
    <property type="match status" value="1"/>
</dbReference>
<dbReference type="Gene3D" id="3.40.50.300">
    <property type="entry name" value="P-loop containing nucleotide triphosphate hydrolases"/>
    <property type="match status" value="1"/>
</dbReference>
<dbReference type="NCBIfam" id="TIGR03597">
    <property type="entry name" value="GTPase_YqeH"/>
    <property type="match status" value="1"/>
</dbReference>
<dbReference type="PANTHER" id="PTHR46434">
    <property type="entry name" value="GENETIC INTERACTOR OF PROHIBITINS 3, MITOCHONDRIAL"/>
    <property type="match status" value="1"/>
</dbReference>
<dbReference type="InterPro" id="IPR027417">
    <property type="entry name" value="P-loop_NTPase"/>
</dbReference>
<accession>A0AAE5XBN7</accession>
<dbReference type="InterPro" id="IPR048422">
    <property type="entry name" value="NOA1/YqeH-like_C"/>
</dbReference>
<dbReference type="Proteomes" id="UP000288947">
    <property type="component" value="Chromosome"/>
</dbReference>
<evidence type="ECO:0000313" key="3">
    <source>
        <dbReference type="EMBL" id="QAV33230.1"/>
    </source>
</evidence>
<dbReference type="Pfam" id="PF21516">
    <property type="entry name" value="YqeH-like_C"/>
    <property type="match status" value="1"/>
</dbReference>
<dbReference type="InterPro" id="IPR006073">
    <property type="entry name" value="GTP-bd"/>
</dbReference>
<proteinExistence type="predicted"/>
<reference evidence="3 4" key="1">
    <citation type="submission" date="2018-01" db="EMBL/GenBank/DDBJ databases">
        <title>The whole genome sequencing and assembly of Fervidobacterium changbaicum CBS-1 strain.</title>
        <authorList>
            <person name="Kim J.-Y."/>
            <person name="Park M.-K."/>
            <person name="Yi H."/>
            <person name="Bahn Y.-S."/>
            <person name="Kim J.F."/>
            <person name="Lee D.-W."/>
        </authorList>
    </citation>
    <scope>NUCLEOTIDE SEQUENCE [LARGE SCALE GENOMIC DNA]</scope>
    <source>
        <strain evidence="3 4">CBS-1</strain>
    </source>
</reference>
<protein>
    <submittedName>
        <fullName evidence="3">Ribosome biogenesis GTPase YqeH</fullName>
    </submittedName>
</protein>
<dbReference type="RefSeq" id="WP_090223191.1">
    <property type="nucleotide sequence ID" value="NZ_CP026721.1"/>
</dbReference>
<dbReference type="InterPro" id="IPR019988">
    <property type="entry name" value="GTP-bd_ribosome_bgen_YqeH"/>
</dbReference>
<name>A0AAE5XBN7_9BACT</name>
<evidence type="ECO:0000313" key="4">
    <source>
        <dbReference type="Proteomes" id="UP000288947"/>
    </source>
</evidence>
<feature type="domain" description="G" evidence="1">
    <location>
        <begin position="160"/>
        <end position="211"/>
    </location>
</feature>
<keyword evidence="4" id="KW-1185">Reference proteome</keyword>
<dbReference type="Pfam" id="PF01926">
    <property type="entry name" value="MMR_HSR1"/>
    <property type="match status" value="1"/>
</dbReference>
<evidence type="ECO:0000259" key="2">
    <source>
        <dbReference type="Pfam" id="PF21516"/>
    </source>
</evidence>
<evidence type="ECO:0000259" key="1">
    <source>
        <dbReference type="Pfam" id="PF01926"/>
    </source>
</evidence>
<dbReference type="SUPFAM" id="SSF52540">
    <property type="entry name" value="P-loop containing nucleoside triphosphate hydrolases"/>
    <property type="match status" value="1"/>
</dbReference>
<sequence>MAKCPGCGAEIQFDHPGKPGFIPYEVYTKRYEEGKEILCQRCFKLKHYGMLISEADEEEIMEFIMKVIKKFKYIIYIFDVFDFEGTYRPEIVELLSDANVVYVANKFDTLPKTVSGSQLKEWLKKRIPAKNSEIFITSTKNGFGISKLRKELETLKGSALVLGVTNVGKSSILKAITDSTATVSPYPGTTIGLIEHKLGGLKLFDSPGIVVNDRMIDLFDPECQSRILAKGEVTRKTFKPFPEETIFVGGLCQLKAVMSGNQQETKLRPIFQIFAPENVTFHKTKNQNFLSNYSKHFGKLLLPPCGEMDVEEITFKEEKLVVDVNQELSISGLCWINVKRGPVEFTVRLPESVRIYVREALMKPQRKFNQNSQN</sequence>
<dbReference type="AlphaFoldDB" id="A0AAE5XBN7"/>